<comment type="similarity">
    <text evidence="1">Belongs to the 'GDSL' lipolytic enzyme family.</text>
</comment>
<gene>
    <name evidence="3" type="primary">LOC107773521</name>
</gene>
<dbReference type="OMA" id="PSQYIFF"/>
<dbReference type="RefSeq" id="XP_016448416.1">
    <property type="nucleotide sequence ID" value="XM_016592930.2"/>
</dbReference>
<dbReference type="SUPFAM" id="SSF52266">
    <property type="entry name" value="SGNH hydrolase"/>
    <property type="match status" value="1"/>
</dbReference>
<dbReference type="InterPro" id="IPR001087">
    <property type="entry name" value="GDSL"/>
</dbReference>
<evidence type="ECO:0000313" key="3">
    <source>
        <dbReference type="RefSeq" id="XP_016448416.1"/>
    </source>
</evidence>
<dbReference type="GO" id="GO:0016788">
    <property type="term" value="F:hydrolase activity, acting on ester bonds"/>
    <property type="evidence" value="ECO:0007669"/>
    <property type="project" value="InterPro"/>
</dbReference>
<dbReference type="InterPro" id="IPR036514">
    <property type="entry name" value="SGNH_hydro_sf"/>
</dbReference>
<dbReference type="RefSeq" id="XP_016448416.1">
    <property type="nucleotide sequence ID" value="XM_016592930.1"/>
</dbReference>
<keyword evidence="2" id="KW-1185">Reference proteome</keyword>
<reference evidence="2" key="1">
    <citation type="journal article" date="2014" name="Nat. Commun.">
        <title>The tobacco genome sequence and its comparison with those of tomato and potato.</title>
        <authorList>
            <person name="Sierro N."/>
            <person name="Battey J.N."/>
            <person name="Ouadi S."/>
            <person name="Bakaher N."/>
            <person name="Bovet L."/>
            <person name="Willig A."/>
            <person name="Goepfert S."/>
            <person name="Peitsch M.C."/>
            <person name="Ivanov N.V."/>
        </authorList>
    </citation>
    <scope>NUCLEOTIDE SEQUENCE [LARGE SCALE GENOMIC DNA]</scope>
</reference>
<dbReference type="AlphaFoldDB" id="A0A1S3Y807"/>
<dbReference type="GeneID" id="107773521"/>
<evidence type="ECO:0000256" key="1">
    <source>
        <dbReference type="ARBA" id="ARBA00008668"/>
    </source>
</evidence>
<dbReference type="Proteomes" id="UP000790787">
    <property type="component" value="Chromosome 8"/>
</dbReference>
<evidence type="ECO:0000313" key="2">
    <source>
        <dbReference type="Proteomes" id="UP000790787"/>
    </source>
</evidence>
<organism evidence="2 3">
    <name type="scientific">Nicotiana tabacum</name>
    <name type="common">Common tobacco</name>
    <dbReference type="NCBI Taxonomy" id="4097"/>
    <lineage>
        <taxon>Eukaryota</taxon>
        <taxon>Viridiplantae</taxon>
        <taxon>Streptophyta</taxon>
        <taxon>Embryophyta</taxon>
        <taxon>Tracheophyta</taxon>
        <taxon>Spermatophyta</taxon>
        <taxon>Magnoliopsida</taxon>
        <taxon>eudicotyledons</taxon>
        <taxon>Gunneridae</taxon>
        <taxon>Pentapetalae</taxon>
        <taxon>asterids</taxon>
        <taxon>lamiids</taxon>
        <taxon>Solanales</taxon>
        <taxon>Solanaceae</taxon>
        <taxon>Nicotianoideae</taxon>
        <taxon>Nicotianeae</taxon>
        <taxon>Nicotiana</taxon>
    </lineage>
</organism>
<accession>A0A1S3Y807</accession>
<dbReference type="CDD" id="cd01837">
    <property type="entry name" value="SGNH_plant_lipase_like"/>
    <property type="match status" value="1"/>
</dbReference>
<dbReference type="OrthoDB" id="1600564at2759"/>
<dbReference type="PANTHER" id="PTHR45642:SF102">
    <property type="entry name" value="GDSL ESTERASE_LIPASE"/>
    <property type="match status" value="1"/>
</dbReference>
<dbReference type="InterPro" id="IPR035669">
    <property type="entry name" value="SGNH_plant_lipase-like"/>
</dbReference>
<proteinExistence type="inferred from homology"/>
<dbReference type="KEGG" id="nta:107773521"/>
<name>A0A1S3Y807_TOBAC</name>
<sequence length="359" mass="40436">MALIKAFFFFFFFFTIFFSNIITSQPIPKFTSILVFGDSTVDTGNNNHILTIFKGNHPPYGKDYPNHSPTGRFSNGKLVPDILALLLKLKKNGVPPYMQPDLPPNELLTGICFASAGSGYDELTTIISGAIPMRKQLDYFKEYLKKIKEVVGEREAERIVNGALVIVSAGTNDFVFNFYDLPKRRLQFSLSKYQDFLLDKLQNFVKEIYDLGCRSIIVNGLPPIGCLPIQMTAKSPLLRTCIKKENFDAQLYNQKLEHLLLKLQAHLPGSKIIYVDSYALVADLINNPQEYGFEETKRGCCGSGLLEAGPLCTTLSPLCSDPSQYIFFDSIHPTESTYYKITEYLVKDLLPKFSRIGNP</sequence>
<dbReference type="FunFam" id="3.40.50.1110:FF:000003">
    <property type="entry name" value="GDSL esterase/lipase APG"/>
    <property type="match status" value="1"/>
</dbReference>
<dbReference type="Pfam" id="PF00657">
    <property type="entry name" value="Lipase_GDSL"/>
    <property type="match status" value="1"/>
</dbReference>
<reference evidence="3" key="2">
    <citation type="submission" date="2025-08" db="UniProtKB">
        <authorList>
            <consortium name="RefSeq"/>
        </authorList>
    </citation>
    <scope>IDENTIFICATION</scope>
    <source>
        <tissue evidence="3">Leaf</tissue>
    </source>
</reference>
<dbReference type="PANTHER" id="PTHR45642">
    <property type="entry name" value="GDSL ESTERASE/LIPASE EXL3"/>
    <property type="match status" value="1"/>
</dbReference>
<dbReference type="PaxDb" id="4097-A0A1S3Y807"/>
<dbReference type="Gene3D" id="3.40.50.1110">
    <property type="entry name" value="SGNH hydrolase"/>
    <property type="match status" value="1"/>
</dbReference>
<dbReference type="InterPro" id="IPR050592">
    <property type="entry name" value="GDSL_lipolytic_enzyme"/>
</dbReference>
<protein>
    <submittedName>
        <fullName evidence="3">GDSL esterase/lipase At2g24560</fullName>
    </submittedName>
</protein>